<feature type="transmembrane region" description="Helical" evidence="9">
    <location>
        <begin position="18"/>
        <end position="39"/>
    </location>
</feature>
<dbReference type="PRINTS" id="PR00385">
    <property type="entry name" value="P450"/>
</dbReference>
<dbReference type="OrthoDB" id="1103324at2759"/>
<protein>
    <recommendedName>
        <fullName evidence="12">Cytochrome P450</fullName>
    </recommendedName>
</protein>
<keyword evidence="9" id="KW-0472">Membrane</keyword>
<dbReference type="Gene3D" id="1.10.630.10">
    <property type="entry name" value="Cytochrome P450"/>
    <property type="match status" value="1"/>
</dbReference>
<evidence type="ECO:0000256" key="1">
    <source>
        <dbReference type="ARBA" id="ARBA00001971"/>
    </source>
</evidence>
<comment type="cofactor">
    <cofactor evidence="1 8">
        <name>heme</name>
        <dbReference type="ChEBI" id="CHEBI:30413"/>
    </cofactor>
</comment>
<keyword evidence="11" id="KW-1185">Reference proteome</keyword>
<dbReference type="GO" id="GO:0004497">
    <property type="term" value="F:monooxygenase activity"/>
    <property type="evidence" value="ECO:0007669"/>
    <property type="project" value="UniProtKB-KW"/>
</dbReference>
<sequence length="752" mass="85683">MITCWSWWWEAENDQDKLIARTLLTISALSLVFLCYKWVSFYTKKATTSLPPGPYGLPVVGYLPFLGTNLHEIFTNMAHRYGPIFSLQLGRKLHVVVNSIDLVKVVARDLDNSFANRSPPITGLTITYGGASILWSNNNTYWRNLRKLLVSQVLSNANLKASQSFRTNEVKKTVHDVYKKIGEKMDINEIVFNTEVNVVTSMIWGRSKSEGGLEASHIGDRFREVEMKIVKLLGTSNISDFFPVLSRFDLQRRNQEMQRHLEYVDRIFDNIIEKRIKDNSCKMDEEDERKDLLQILLELKDKKDTETSFNMLQIKALLTDVIGAATDTTSTMVEWVMAEILNNSNVMQQVQDELTNVVGMNNIVEESHMNKLTYLDAVIKETFRLHPPLPLLINRCPDESCMVGGYTIPKNTIVYMNVWAIHRDPNNWTNPLEFKPERFLNGKWDYNGNNMKFLPFGLGRRMCPGIALGDKMLMYILASLLHSFEWKLPKDDEFELCDEFGLVMKKRKPLVAIPTQRLPNDSQFQVFGTKQANRMKLVWSPEMATKAFMDTVKSCEVYQGSSVKELISAMAAGWNARFIIETWCHSDVITTSIGLAVASTHTFGRHLCIVPDEDSRAKYVAAMEKLGMSPEVVVGDPETVVNGLEFIDFLVVDSRKNDFDRIIKAAKFGHRGAVLVCKNANLTAAADFRLRSLFDDGGSRRIVRSVFLPVGNGLEIAYVAAVESWAGSDETKKRRWIKRVDRQSGEEFLIRK</sequence>
<evidence type="ECO:0000256" key="7">
    <source>
        <dbReference type="ARBA" id="ARBA00023033"/>
    </source>
</evidence>
<evidence type="ECO:0000256" key="6">
    <source>
        <dbReference type="ARBA" id="ARBA00023004"/>
    </source>
</evidence>
<dbReference type="SUPFAM" id="SSF48264">
    <property type="entry name" value="Cytochrome P450"/>
    <property type="match status" value="1"/>
</dbReference>
<evidence type="ECO:0000256" key="5">
    <source>
        <dbReference type="ARBA" id="ARBA00023002"/>
    </source>
</evidence>
<keyword evidence="6 8" id="KW-0408">Iron</keyword>
<feature type="binding site" description="axial binding residue" evidence="8">
    <location>
        <position position="463"/>
    </location>
    <ligand>
        <name>heme</name>
        <dbReference type="ChEBI" id="CHEBI:30413"/>
    </ligand>
    <ligandPart>
        <name>Fe</name>
        <dbReference type="ChEBI" id="CHEBI:18248"/>
    </ligandPart>
</feature>
<evidence type="ECO:0000313" key="10">
    <source>
        <dbReference type="EMBL" id="KAD4178332.1"/>
    </source>
</evidence>
<dbReference type="Pfam" id="PF00067">
    <property type="entry name" value="p450"/>
    <property type="match status" value="1"/>
</dbReference>
<dbReference type="AlphaFoldDB" id="A0A5N6MY67"/>
<dbReference type="Proteomes" id="UP000326396">
    <property type="component" value="Linkage Group LG4"/>
</dbReference>
<keyword evidence="5" id="KW-0560">Oxidoreductase</keyword>
<dbReference type="Pfam" id="PF07279">
    <property type="entry name" value="DUF1442"/>
    <property type="match status" value="1"/>
</dbReference>
<keyword evidence="9" id="KW-0812">Transmembrane</keyword>
<keyword evidence="9" id="KW-1133">Transmembrane helix</keyword>
<dbReference type="GO" id="GO:0020037">
    <property type="term" value="F:heme binding"/>
    <property type="evidence" value="ECO:0007669"/>
    <property type="project" value="InterPro"/>
</dbReference>
<accession>A0A5N6MY67</accession>
<organism evidence="10 11">
    <name type="scientific">Mikania micrantha</name>
    <name type="common">bitter vine</name>
    <dbReference type="NCBI Taxonomy" id="192012"/>
    <lineage>
        <taxon>Eukaryota</taxon>
        <taxon>Viridiplantae</taxon>
        <taxon>Streptophyta</taxon>
        <taxon>Embryophyta</taxon>
        <taxon>Tracheophyta</taxon>
        <taxon>Spermatophyta</taxon>
        <taxon>Magnoliopsida</taxon>
        <taxon>eudicotyledons</taxon>
        <taxon>Gunneridae</taxon>
        <taxon>Pentapetalae</taxon>
        <taxon>asterids</taxon>
        <taxon>campanulids</taxon>
        <taxon>Asterales</taxon>
        <taxon>Asteraceae</taxon>
        <taxon>Asteroideae</taxon>
        <taxon>Heliantheae alliance</taxon>
        <taxon>Eupatorieae</taxon>
        <taxon>Mikania</taxon>
    </lineage>
</organism>
<evidence type="ECO:0008006" key="12">
    <source>
        <dbReference type="Google" id="ProtNLM"/>
    </source>
</evidence>
<dbReference type="InterPro" id="IPR017972">
    <property type="entry name" value="Cyt_P450_CS"/>
</dbReference>
<evidence type="ECO:0000256" key="3">
    <source>
        <dbReference type="ARBA" id="ARBA00022617"/>
    </source>
</evidence>
<dbReference type="PANTHER" id="PTHR47951">
    <property type="entry name" value="OS08G0547900 PROTEIN"/>
    <property type="match status" value="1"/>
</dbReference>
<name>A0A5N6MY67_9ASTR</name>
<comment type="similarity">
    <text evidence="2">Belongs to the cytochrome P450 family.</text>
</comment>
<dbReference type="PROSITE" id="PS00086">
    <property type="entry name" value="CYTOCHROME_P450"/>
    <property type="match status" value="1"/>
</dbReference>
<evidence type="ECO:0000313" key="11">
    <source>
        <dbReference type="Proteomes" id="UP000326396"/>
    </source>
</evidence>
<comment type="caution">
    <text evidence="10">The sequence shown here is derived from an EMBL/GenBank/DDBJ whole genome shotgun (WGS) entry which is preliminary data.</text>
</comment>
<proteinExistence type="inferred from homology"/>
<reference evidence="10 11" key="1">
    <citation type="submission" date="2019-05" db="EMBL/GenBank/DDBJ databases">
        <title>Mikania micrantha, genome provides insights into the molecular mechanism of rapid growth.</title>
        <authorList>
            <person name="Liu B."/>
        </authorList>
    </citation>
    <scope>NUCLEOTIDE SEQUENCE [LARGE SCALE GENOMIC DNA]</scope>
    <source>
        <strain evidence="10">NLD-2019</strain>
        <tissue evidence="10">Leaf</tissue>
    </source>
</reference>
<evidence type="ECO:0000256" key="8">
    <source>
        <dbReference type="PIRSR" id="PIRSR602401-1"/>
    </source>
</evidence>
<dbReference type="InterPro" id="IPR002401">
    <property type="entry name" value="Cyt_P450_E_grp-I"/>
</dbReference>
<dbReference type="InterPro" id="IPR009902">
    <property type="entry name" value="DUF1442"/>
</dbReference>
<dbReference type="EMBL" id="SZYD01000014">
    <property type="protein sequence ID" value="KAD4178332.1"/>
    <property type="molecule type" value="Genomic_DNA"/>
</dbReference>
<dbReference type="InterPro" id="IPR001128">
    <property type="entry name" value="Cyt_P450"/>
</dbReference>
<dbReference type="PANTHER" id="PTHR47951:SF7">
    <property type="entry name" value="FLAVONOID 3',5'-HYDROXYLASE-LIKE ISOFORM X1"/>
    <property type="match status" value="1"/>
</dbReference>
<dbReference type="InterPro" id="IPR036396">
    <property type="entry name" value="Cyt_P450_sf"/>
</dbReference>
<dbReference type="PRINTS" id="PR00463">
    <property type="entry name" value="EP450I"/>
</dbReference>
<gene>
    <name evidence="10" type="ORF">E3N88_26923</name>
</gene>
<keyword evidence="3 8" id="KW-0349">Heme</keyword>
<evidence type="ECO:0000256" key="9">
    <source>
        <dbReference type="SAM" id="Phobius"/>
    </source>
</evidence>
<evidence type="ECO:0000256" key="4">
    <source>
        <dbReference type="ARBA" id="ARBA00022723"/>
    </source>
</evidence>
<dbReference type="GO" id="GO:0016705">
    <property type="term" value="F:oxidoreductase activity, acting on paired donors, with incorporation or reduction of molecular oxygen"/>
    <property type="evidence" value="ECO:0007669"/>
    <property type="project" value="InterPro"/>
</dbReference>
<dbReference type="GO" id="GO:0005506">
    <property type="term" value="F:iron ion binding"/>
    <property type="evidence" value="ECO:0007669"/>
    <property type="project" value="InterPro"/>
</dbReference>
<keyword evidence="7" id="KW-0503">Monooxygenase</keyword>
<dbReference type="FunFam" id="1.10.630.10:FF:000126">
    <property type="entry name" value="Predicted protein"/>
    <property type="match status" value="1"/>
</dbReference>
<evidence type="ECO:0000256" key="2">
    <source>
        <dbReference type="ARBA" id="ARBA00010617"/>
    </source>
</evidence>
<keyword evidence="4 8" id="KW-0479">Metal-binding</keyword>